<dbReference type="PANTHER" id="PTHR33710">
    <property type="entry name" value="BNAC02G09200D PROTEIN"/>
    <property type="match status" value="1"/>
</dbReference>
<name>A0A444YYB0_ARAHY</name>
<dbReference type="SUPFAM" id="SSF56219">
    <property type="entry name" value="DNase I-like"/>
    <property type="match status" value="1"/>
</dbReference>
<reference evidence="1 2" key="1">
    <citation type="submission" date="2019-01" db="EMBL/GenBank/DDBJ databases">
        <title>Sequencing of cultivated peanut Arachis hypogaea provides insights into genome evolution and oil improvement.</title>
        <authorList>
            <person name="Chen X."/>
        </authorList>
    </citation>
    <scope>NUCLEOTIDE SEQUENCE [LARGE SCALE GENOMIC DNA]</scope>
    <source>
        <strain evidence="2">cv. Fuhuasheng</strain>
        <tissue evidence="1">Leaves</tissue>
    </source>
</reference>
<evidence type="ECO:0000313" key="2">
    <source>
        <dbReference type="Proteomes" id="UP000289738"/>
    </source>
</evidence>
<proteinExistence type="predicted"/>
<gene>
    <name evidence="1" type="ORF">Ahy_B05g074243</name>
</gene>
<keyword evidence="2" id="KW-1185">Reference proteome</keyword>
<evidence type="ECO:0000313" key="1">
    <source>
        <dbReference type="EMBL" id="RYR06927.1"/>
    </source>
</evidence>
<protein>
    <recommendedName>
        <fullName evidence="3">Endonuclease/exonuclease/phosphatase domain-containing protein</fullName>
    </recommendedName>
</protein>
<sequence>MVFGDFNQVLEQKKKKGRLTVTFTQTRGFQEALQLNQLLDLGFVGHSFTWTNNQPGDSNVQERLDRAVATIDWQEAFPEAVVQHLQRYRSDHCPILVDVAGTKVRRRKRPHLFRFEEMWLKRAECKEIVSRAWTNRQNKIWGKLKNCSKVLDEWGQENFGKIPKEIKEQ</sequence>
<evidence type="ECO:0008006" key="3">
    <source>
        <dbReference type="Google" id="ProtNLM"/>
    </source>
</evidence>
<dbReference type="STRING" id="3818.A0A444YYB0"/>
<dbReference type="AlphaFoldDB" id="A0A444YYB0"/>
<dbReference type="PANTHER" id="PTHR33710:SF62">
    <property type="entry name" value="DUF4283 DOMAIN PROTEIN"/>
    <property type="match status" value="1"/>
</dbReference>
<dbReference type="Gene3D" id="3.60.10.10">
    <property type="entry name" value="Endonuclease/exonuclease/phosphatase"/>
    <property type="match status" value="1"/>
</dbReference>
<accession>A0A444YYB0</accession>
<dbReference type="InterPro" id="IPR036691">
    <property type="entry name" value="Endo/exonu/phosph_ase_sf"/>
</dbReference>
<organism evidence="1 2">
    <name type="scientific">Arachis hypogaea</name>
    <name type="common">Peanut</name>
    <dbReference type="NCBI Taxonomy" id="3818"/>
    <lineage>
        <taxon>Eukaryota</taxon>
        <taxon>Viridiplantae</taxon>
        <taxon>Streptophyta</taxon>
        <taxon>Embryophyta</taxon>
        <taxon>Tracheophyta</taxon>
        <taxon>Spermatophyta</taxon>
        <taxon>Magnoliopsida</taxon>
        <taxon>eudicotyledons</taxon>
        <taxon>Gunneridae</taxon>
        <taxon>Pentapetalae</taxon>
        <taxon>rosids</taxon>
        <taxon>fabids</taxon>
        <taxon>Fabales</taxon>
        <taxon>Fabaceae</taxon>
        <taxon>Papilionoideae</taxon>
        <taxon>50 kb inversion clade</taxon>
        <taxon>dalbergioids sensu lato</taxon>
        <taxon>Dalbergieae</taxon>
        <taxon>Pterocarpus clade</taxon>
        <taxon>Arachis</taxon>
    </lineage>
</organism>
<dbReference type="Proteomes" id="UP000289738">
    <property type="component" value="Chromosome B05"/>
</dbReference>
<dbReference type="EMBL" id="SDMP01000015">
    <property type="protein sequence ID" value="RYR06927.1"/>
    <property type="molecule type" value="Genomic_DNA"/>
</dbReference>
<comment type="caution">
    <text evidence="1">The sequence shown here is derived from an EMBL/GenBank/DDBJ whole genome shotgun (WGS) entry which is preliminary data.</text>
</comment>